<evidence type="ECO:0000256" key="3">
    <source>
        <dbReference type="ARBA" id="ARBA00022473"/>
    </source>
</evidence>
<comment type="function">
    <text evidence="9">Promotes plant cell differentiation, organogenesis and somatic embryogenesis as well as cell proliferation.</text>
</comment>
<keyword evidence="7 9" id="KW-0221">Differentiation</keyword>
<keyword evidence="5 9" id="KW-0765">Sulfation</keyword>
<feature type="signal peptide" evidence="9">
    <location>
        <begin position="1"/>
        <end position="21"/>
    </location>
</feature>
<comment type="subcellular location">
    <subcellularLocation>
        <location evidence="1 9">Secreted</location>
    </subcellularLocation>
</comment>
<keyword evidence="6 9" id="KW-0732">Signal</keyword>
<dbReference type="GO" id="GO:0008083">
    <property type="term" value="F:growth factor activity"/>
    <property type="evidence" value="ECO:0007669"/>
    <property type="project" value="UniProtKB-UniRule"/>
</dbReference>
<dbReference type="InterPro" id="IPR009438">
    <property type="entry name" value="Phytosulfokine"/>
</dbReference>
<comment type="caution">
    <text evidence="10">The sequence shown here is derived from an EMBL/GenBank/DDBJ whole genome shotgun (WGS) entry which is preliminary data.</text>
</comment>
<evidence type="ECO:0000256" key="5">
    <source>
        <dbReference type="ARBA" id="ARBA00022641"/>
    </source>
</evidence>
<dbReference type="GO" id="GO:0005576">
    <property type="term" value="C:extracellular region"/>
    <property type="evidence" value="ECO:0007669"/>
    <property type="project" value="UniProtKB-SubCell"/>
</dbReference>
<keyword evidence="4 9" id="KW-0964">Secreted</keyword>
<evidence type="ECO:0000256" key="8">
    <source>
        <dbReference type="ARBA" id="ARBA00023030"/>
    </source>
</evidence>
<evidence type="ECO:0000256" key="1">
    <source>
        <dbReference type="ARBA" id="ARBA00004613"/>
    </source>
</evidence>
<keyword evidence="8 9" id="KW-0339">Growth factor</keyword>
<evidence type="ECO:0000256" key="7">
    <source>
        <dbReference type="ARBA" id="ARBA00022782"/>
    </source>
</evidence>
<dbReference type="EMBL" id="BSYR01000023">
    <property type="protein sequence ID" value="GMI89699.1"/>
    <property type="molecule type" value="Genomic_DNA"/>
</dbReference>
<dbReference type="OrthoDB" id="1858282at2759"/>
<comment type="PTM">
    <text evidence="9">Sulfation is important for activity and for the binding to a putative membrane receptor.</text>
</comment>
<evidence type="ECO:0000256" key="4">
    <source>
        <dbReference type="ARBA" id="ARBA00022525"/>
    </source>
</evidence>
<accession>A0A9W7I3I4</accession>
<gene>
    <name evidence="10" type="ORF">HRI_002639200</name>
</gene>
<protein>
    <recommendedName>
        <fullName evidence="9">Phytosulfokine</fullName>
    </recommendedName>
    <component>
        <recommendedName>
            <fullName evidence="9">Phytosulfokine-alpha</fullName>
            <shortName evidence="9">PSK-alpha</shortName>
            <shortName evidence="9">Phytosulfokine-a</shortName>
        </recommendedName>
    </component>
    <component>
        <recommendedName>
            <fullName evidence="9">Phytosulfokine-beta</fullName>
            <shortName evidence="9">PSK-beta</shortName>
            <shortName evidence="9">Phytosulfokine-b</shortName>
        </recommendedName>
    </component>
</protein>
<dbReference type="AlphaFoldDB" id="A0A9W7I3I4"/>
<organism evidence="10 11">
    <name type="scientific">Hibiscus trionum</name>
    <name type="common">Flower of an hour</name>
    <dbReference type="NCBI Taxonomy" id="183268"/>
    <lineage>
        <taxon>Eukaryota</taxon>
        <taxon>Viridiplantae</taxon>
        <taxon>Streptophyta</taxon>
        <taxon>Embryophyta</taxon>
        <taxon>Tracheophyta</taxon>
        <taxon>Spermatophyta</taxon>
        <taxon>Magnoliopsida</taxon>
        <taxon>eudicotyledons</taxon>
        <taxon>Gunneridae</taxon>
        <taxon>Pentapetalae</taxon>
        <taxon>rosids</taxon>
        <taxon>malvids</taxon>
        <taxon>Malvales</taxon>
        <taxon>Malvaceae</taxon>
        <taxon>Malvoideae</taxon>
        <taxon>Hibiscus</taxon>
    </lineage>
</organism>
<keyword evidence="11" id="KW-1185">Reference proteome</keyword>
<dbReference type="GO" id="GO:0030154">
    <property type="term" value="P:cell differentiation"/>
    <property type="evidence" value="ECO:0007669"/>
    <property type="project" value="UniProtKB-UniRule"/>
</dbReference>
<dbReference type="Pfam" id="PF06404">
    <property type="entry name" value="PSK"/>
    <property type="match status" value="1"/>
</dbReference>
<evidence type="ECO:0000256" key="9">
    <source>
        <dbReference type="RuleBase" id="RU368031"/>
    </source>
</evidence>
<dbReference type="Proteomes" id="UP001165190">
    <property type="component" value="Unassembled WGS sequence"/>
</dbReference>
<evidence type="ECO:0000313" key="10">
    <source>
        <dbReference type="EMBL" id="GMI89699.1"/>
    </source>
</evidence>
<reference evidence="10" key="1">
    <citation type="submission" date="2023-05" db="EMBL/GenBank/DDBJ databases">
        <title>Genome and transcriptome analyses reveal genes involved in the formation of fine ridges on petal epidermal cells in Hibiscus trionum.</title>
        <authorList>
            <person name="Koshimizu S."/>
            <person name="Masuda S."/>
            <person name="Ishii T."/>
            <person name="Shirasu K."/>
            <person name="Hoshino A."/>
            <person name="Arita M."/>
        </authorList>
    </citation>
    <scope>NUCLEOTIDE SEQUENCE</scope>
    <source>
        <strain evidence="10">Hamamatsu line</strain>
    </source>
</reference>
<sequence length="77" mass="8580">MAKNSIFLVLALLLLLSTAQSRPFSTTIRPQAQIPLSSPESSSVEDECKGLDGEECLMRRSVVVHTDYIYTQINIRP</sequence>
<name>A0A9W7I3I4_HIBTR</name>
<dbReference type="PANTHER" id="PTHR33285:SF39">
    <property type="entry name" value="PHYTOSULFOKINE"/>
    <property type="match status" value="1"/>
</dbReference>
<evidence type="ECO:0000256" key="6">
    <source>
        <dbReference type="ARBA" id="ARBA00022729"/>
    </source>
</evidence>
<comment type="PTM">
    <text evidence="9">PSK-alpha is produced by endopeptidase digestion. PSK-beta is produced from PSK-alpha by exopeptidase digestion.</text>
</comment>
<evidence type="ECO:0000313" key="11">
    <source>
        <dbReference type="Proteomes" id="UP001165190"/>
    </source>
</evidence>
<evidence type="ECO:0000256" key="2">
    <source>
        <dbReference type="ARBA" id="ARBA00010781"/>
    </source>
</evidence>
<keyword evidence="3 9" id="KW-0217">Developmental protein</keyword>
<feature type="chain" id="PRO_5041018038" description="Phytosulfokine" evidence="9">
    <location>
        <begin position="22"/>
        <end position="77"/>
    </location>
</feature>
<proteinExistence type="inferred from homology"/>
<dbReference type="PANTHER" id="PTHR33285">
    <property type="entry name" value="PHYTOSULFOKINES 3"/>
    <property type="match status" value="1"/>
</dbReference>
<comment type="similarity">
    <text evidence="2 9">Belongs to the phytosulfokine family.</text>
</comment>
<dbReference type="GO" id="GO:0008283">
    <property type="term" value="P:cell population proliferation"/>
    <property type="evidence" value="ECO:0007669"/>
    <property type="project" value="UniProtKB-UniRule"/>
</dbReference>